<evidence type="ECO:0008006" key="4">
    <source>
        <dbReference type="Google" id="ProtNLM"/>
    </source>
</evidence>
<organism evidence="2 3">
    <name type="scientific">Halomicrobium mukohataei</name>
    <dbReference type="NCBI Taxonomy" id="57705"/>
    <lineage>
        <taxon>Archaea</taxon>
        <taxon>Methanobacteriati</taxon>
        <taxon>Methanobacteriota</taxon>
        <taxon>Stenosarchaea group</taxon>
        <taxon>Halobacteria</taxon>
        <taxon>Halobacteriales</taxon>
        <taxon>Haloarculaceae</taxon>
        <taxon>Halomicrobium</taxon>
    </lineage>
</organism>
<gene>
    <name evidence="2" type="ORF">GOC74_02015</name>
</gene>
<feature type="transmembrane region" description="Helical" evidence="1">
    <location>
        <begin position="16"/>
        <end position="39"/>
    </location>
</feature>
<reference evidence="2" key="1">
    <citation type="submission" date="2019-12" db="EMBL/GenBank/DDBJ databases">
        <title>Whole-genome sequence of Halomicrobium mukohataei pws1.</title>
        <authorList>
            <person name="Verma D.K."/>
            <person name="Gopal K."/>
            <person name="Prasad E.S."/>
        </authorList>
    </citation>
    <scope>NUCLEOTIDE SEQUENCE</scope>
    <source>
        <strain evidence="2">Pws1</strain>
    </source>
</reference>
<evidence type="ECO:0000313" key="2">
    <source>
        <dbReference type="EMBL" id="NLV08713.1"/>
    </source>
</evidence>
<proteinExistence type="predicted"/>
<name>A0A847TZG4_9EURY</name>
<comment type="caution">
    <text evidence="2">The sequence shown here is derived from an EMBL/GenBank/DDBJ whole genome shotgun (WGS) entry which is preliminary data.</text>
</comment>
<dbReference type="RefSeq" id="WP_170092693.1">
    <property type="nucleotide sequence ID" value="NZ_WOYG01000001.1"/>
</dbReference>
<dbReference type="EMBL" id="WOYG01000001">
    <property type="protein sequence ID" value="NLV08713.1"/>
    <property type="molecule type" value="Genomic_DNA"/>
</dbReference>
<evidence type="ECO:0000256" key="1">
    <source>
        <dbReference type="SAM" id="Phobius"/>
    </source>
</evidence>
<keyword evidence="1" id="KW-0812">Transmembrane</keyword>
<dbReference type="Proteomes" id="UP000608662">
    <property type="component" value="Unassembled WGS sequence"/>
</dbReference>
<keyword evidence="1" id="KW-1133">Transmembrane helix</keyword>
<sequence>MDADIDTAAEDPPLGLLAVAVVGLLLTAAGALAFVLDLVGTSDIVLGVVPALTPLFDLALLVTVLGVALFLFAMTEWSPDLDTR</sequence>
<protein>
    <recommendedName>
        <fullName evidence="4">Cox cluster protein</fullName>
    </recommendedName>
</protein>
<keyword evidence="1" id="KW-0472">Membrane</keyword>
<feature type="transmembrane region" description="Helical" evidence="1">
    <location>
        <begin position="51"/>
        <end position="74"/>
    </location>
</feature>
<evidence type="ECO:0000313" key="3">
    <source>
        <dbReference type="Proteomes" id="UP000608662"/>
    </source>
</evidence>
<dbReference type="AlphaFoldDB" id="A0A847TZG4"/>
<accession>A0A847TZG4</accession>